<dbReference type="WBParaSite" id="jg5982">
    <property type="protein sequence ID" value="jg5982"/>
    <property type="gene ID" value="jg5982"/>
</dbReference>
<sequence length="291" mass="32663">MNGLLLLLLVITYAATQPCKNLPNRIKQIKEDLKTRRDNCPGDCYDYVCRDRKNGEKKTYVQAHLRAEDIATGSVVSEKARKQLKTSFKECSCEHSGHIVPREFGGAVDMEIGFQYDGESLRPASFMYSLTMHTENVVEAEYFGQFQNEDHSYAEVRLCQVIGSQKKQHFFDVIVEDERHEALKTCSVSDQYKKLFQKPDCPTTKNLLGDDSPLEVDPRCMDADQAVSIGLAVSRAGIANILGAFVASLAGNHSLKAQLFFYAYIKFALPALLGWLSTAVLFLCAFYAMQE</sequence>
<feature type="chain" id="PRO_5038007949" evidence="3">
    <location>
        <begin position="17"/>
        <end position="291"/>
    </location>
</feature>
<organism evidence="4 5">
    <name type="scientific">Ditylenchus dipsaci</name>
    <dbReference type="NCBI Taxonomy" id="166011"/>
    <lineage>
        <taxon>Eukaryota</taxon>
        <taxon>Metazoa</taxon>
        <taxon>Ecdysozoa</taxon>
        <taxon>Nematoda</taxon>
        <taxon>Chromadorea</taxon>
        <taxon>Rhabditida</taxon>
        <taxon>Tylenchina</taxon>
        <taxon>Tylenchomorpha</taxon>
        <taxon>Sphaerularioidea</taxon>
        <taxon>Anguinidae</taxon>
        <taxon>Anguininae</taxon>
        <taxon>Ditylenchus</taxon>
    </lineage>
</organism>
<feature type="transmembrane region" description="Helical" evidence="2">
    <location>
        <begin position="259"/>
        <end position="288"/>
    </location>
</feature>
<reference evidence="5" key="1">
    <citation type="submission" date="2022-11" db="UniProtKB">
        <authorList>
            <consortium name="WormBaseParasite"/>
        </authorList>
    </citation>
    <scope>IDENTIFICATION</scope>
</reference>
<keyword evidence="4" id="KW-1185">Reference proteome</keyword>
<keyword evidence="2" id="KW-1133">Transmembrane helix</keyword>
<keyword evidence="3" id="KW-0732">Signal</keyword>
<feature type="signal peptide" evidence="3">
    <location>
        <begin position="1"/>
        <end position="16"/>
    </location>
</feature>
<dbReference type="InterPro" id="IPR038662">
    <property type="entry name" value="ATP_synth_F0_csu_sf"/>
</dbReference>
<evidence type="ECO:0000313" key="5">
    <source>
        <dbReference type="WBParaSite" id="jg5982"/>
    </source>
</evidence>
<evidence type="ECO:0000256" key="1">
    <source>
        <dbReference type="ARBA" id="ARBA00006704"/>
    </source>
</evidence>
<keyword evidence="2" id="KW-0812">Transmembrane</keyword>
<evidence type="ECO:0000313" key="4">
    <source>
        <dbReference type="Proteomes" id="UP000887574"/>
    </source>
</evidence>
<proteinExistence type="inferred from homology"/>
<comment type="similarity">
    <text evidence="1">Belongs to the ATPase C chain family.</text>
</comment>
<evidence type="ECO:0000256" key="3">
    <source>
        <dbReference type="SAM" id="SignalP"/>
    </source>
</evidence>
<protein>
    <submittedName>
        <fullName evidence="5">Uncharacterized protein</fullName>
    </submittedName>
</protein>
<accession>A0A915EH40</accession>
<evidence type="ECO:0000256" key="2">
    <source>
        <dbReference type="SAM" id="Phobius"/>
    </source>
</evidence>
<dbReference type="AlphaFoldDB" id="A0A915EH40"/>
<dbReference type="Proteomes" id="UP000887574">
    <property type="component" value="Unplaced"/>
</dbReference>
<keyword evidence="2" id="KW-0472">Membrane</keyword>
<dbReference type="Gene3D" id="1.20.20.10">
    <property type="entry name" value="F1F0 ATP synthase subunit C"/>
    <property type="match status" value="1"/>
</dbReference>
<name>A0A915EH40_9BILA</name>